<evidence type="ECO:0000313" key="3">
    <source>
        <dbReference type="Proteomes" id="UP000026714"/>
    </source>
</evidence>
<keyword evidence="3" id="KW-1185">Reference proteome</keyword>
<feature type="domain" description="AB hydrolase-1" evidence="1">
    <location>
        <begin position="43"/>
        <end position="263"/>
    </location>
</feature>
<dbReference type="Proteomes" id="UP000026714">
    <property type="component" value="Unassembled WGS sequence"/>
</dbReference>
<keyword evidence="2" id="KW-0378">Hydrolase</keyword>
<sequence>MSTTIAQVSPGTAGFDHARVPLVVQGVALDVATIHRTGPLSPVVFLHGFGSTKEDYADIVRHAEFSGRAFLAWDAPGCGETHCGDLGRVSIPFLVDTARALLAHFGVTEFHLVGHSMGGLTALLLAHAMPERVLSFVDIEGNVAPEDCFLSRQIIDYPADDPQHFFDEFILRTHGSPAYASALYAASLRHKVRTGAVAGIFRSMVELSDHGDLMDKFLSLPMPRMFMHGEQNATLSYLPRLREARVRVEEVPSCGHFPMYSNPLHMWSAIAKHVAS</sequence>
<keyword evidence="2" id="KW-0808">Transferase</keyword>
<evidence type="ECO:0000259" key="1">
    <source>
        <dbReference type="Pfam" id="PF12697"/>
    </source>
</evidence>
<dbReference type="PANTHER" id="PTHR43798">
    <property type="entry name" value="MONOACYLGLYCEROL LIPASE"/>
    <property type="match status" value="1"/>
</dbReference>
<comment type="caution">
    <text evidence="2">The sequence shown here is derived from an EMBL/GenBank/DDBJ whole genome shotgun (WGS) entry which is preliminary data.</text>
</comment>
<dbReference type="InterPro" id="IPR029058">
    <property type="entry name" value="AB_hydrolase_fold"/>
</dbReference>
<accession>A0A059KQG4</accession>
<keyword evidence="2" id="KW-0012">Acyltransferase</keyword>
<dbReference type="Gene3D" id="3.40.50.1820">
    <property type="entry name" value="alpha/beta hydrolase"/>
    <property type="match status" value="1"/>
</dbReference>
<dbReference type="PANTHER" id="PTHR43798:SF5">
    <property type="entry name" value="MONOACYLGLYCEROL LIPASE ABHD6"/>
    <property type="match status" value="1"/>
</dbReference>
<reference evidence="2 3" key="1">
    <citation type="journal article" date="2014" name="FEMS Microbiol. Ecol.">
        <title>Sphaerotilus natans encrusted with nanoball-shaped Fe(III) oxide minerals formed by nitrate-reducing mixotrophic Fe(II) oxidation.</title>
        <authorList>
            <person name="Park S."/>
            <person name="Kim D.H."/>
            <person name="Lee J.H."/>
            <person name="Hur H.G."/>
        </authorList>
    </citation>
    <scope>NUCLEOTIDE SEQUENCE [LARGE SCALE GENOMIC DNA]</scope>
    <source>
        <strain evidence="2 3">DSM 6575</strain>
    </source>
</reference>
<dbReference type="EMBL" id="AZRA01000024">
    <property type="protein sequence ID" value="KDB53459.1"/>
    <property type="molecule type" value="Genomic_DNA"/>
</dbReference>
<name>A0A059KQG4_9BURK</name>
<dbReference type="Pfam" id="PF12697">
    <property type="entry name" value="Abhydrolase_6"/>
    <property type="match status" value="1"/>
</dbReference>
<dbReference type="InterPro" id="IPR050266">
    <property type="entry name" value="AB_hydrolase_sf"/>
</dbReference>
<dbReference type="RefSeq" id="WP_051631598.1">
    <property type="nucleotide sequence ID" value="NZ_AZRA01000024.1"/>
</dbReference>
<dbReference type="AlphaFoldDB" id="A0A059KQG4"/>
<proteinExistence type="predicted"/>
<dbReference type="GO" id="GO:0016746">
    <property type="term" value="F:acyltransferase activity"/>
    <property type="evidence" value="ECO:0007669"/>
    <property type="project" value="UniProtKB-KW"/>
</dbReference>
<gene>
    <name evidence="2" type="ORF">X805_09140</name>
</gene>
<dbReference type="InterPro" id="IPR000073">
    <property type="entry name" value="AB_hydrolase_1"/>
</dbReference>
<evidence type="ECO:0000313" key="2">
    <source>
        <dbReference type="EMBL" id="KDB53459.1"/>
    </source>
</evidence>
<dbReference type="PATRIC" id="fig|1286631.3.peg.902"/>
<dbReference type="GO" id="GO:0016020">
    <property type="term" value="C:membrane"/>
    <property type="evidence" value="ECO:0007669"/>
    <property type="project" value="TreeGrafter"/>
</dbReference>
<organism evidence="2 3">
    <name type="scientific">Sphaerotilus natans subsp. natans DSM 6575</name>
    <dbReference type="NCBI Taxonomy" id="1286631"/>
    <lineage>
        <taxon>Bacteria</taxon>
        <taxon>Pseudomonadati</taxon>
        <taxon>Pseudomonadota</taxon>
        <taxon>Betaproteobacteria</taxon>
        <taxon>Burkholderiales</taxon>
        <taxon>Sphaerotilaceae</taxon>
        <taxon>Sphaerotilus</taxon>
    </lineage>
</organism>
<dbReference type="SUPFAM" id="SSF53474">
    <property type="entry name" value="alpha/beta-Hydrolases"/>
    <property type="match status" value="1"/>
</dbReference>
<dbReference type="GO" id="GO:0046464">
    <property type="term" value="P:acylglycerol catabolic process"/>
    <property type="evidence" value="ECO:0007669"/>
    <property type="project" value="TreeGrafter"/>
</dbReference>
<dbReference type="STRING" id="34103.SAMN05421778_105110"/>
<dbReference type="eggNOG" id="COG0596">
    <property type="taxonomic scope" value="Bacteria"/>
</dbReference>
<protein>
    <submittedName>
        <fullName evidence="2">Putative hydrolase or acyltransferase of alpha/beta superfamily</fullName>
    </submittedName>
</protein>
<dbReference type="GO" id="GO:0047372">
    <property type="term" value="F:monoacylglycerol lipase activity"/>
    <property type="evidence" value="ECO:0007669"/>
    <property type="project" value="TreeGrafter"/>
</dbReference>